<evidence type="ECO:0000313" key="2">
    <source>
        <dbReference type="Proteomes" id="UP001171945"/>
    </source>
</evidence>
<evidence type="ECO:0000313" key="1">
    <source>
        <dbReference type="EMBL" id="MDM8562590.1"/>
    </source>
</evidence>
<organism evidence="1 2">
    <name type="scientific">Candidatus Marithioploca araucensis</name>
    <dbReference type="NCBI Taxonomy" id="70273"/>
    <lineage>
        <taxon>Bacteria</taxon>
        <taxon>Pseudomonadati</taxon>
        <taxon>Pseudomonadota</taxon>
        <taxon>Gammaproteobacteria</taxon>
        <taxon>Thiotrichales</taxon>
        <taxon>Thiotrichaceae</taxon>
        <taxon>Candidatus Marithioploca</taxon>
    </lineage>
</organism>
<dbReference type="EMBL" id="JAUCGM010000211">
    <property type="protein sequence ID" value="MDM8562590.1"/>
    <property type="molecule type" value="Genomic_DNA"/>
</dbReference>
<dbReference type="InterPro" id="IPR007460">
    <property type="entry name" value="BrnT_toxin"/>
</dbReference>
<name>A0ABT7VSG9_9GAMM</name>
<dbReference type="Gene3D" id="3.10.450.530">
    <property type="entry name" value="Ribonuclease toxin, BrnT, of type II toxin-antitoxin system"/>
    <property type="match status" value="1"/>
</dbReference>
<proteinExistence type="predicted"/>
<comment type="caution">
    <text evidence="1">The sequence shown here is derived from an EMBL/GenBank/DDBJ whole genome shotgun (WGS) entry which is preliminary data.</text>
</comment>
<dbReference type="Pfam" id="PF04365">
    <property type="entry name" value="BrnT_toxin"/>
    <property type="match status" value="1"/>
</dbReference>
<keyword evidence="2" id="KW-1185">Reference proteome</keyword>
<gene>
    <name evidence="1" type="ORF">QUF54_04470</name>
</gene>
<reference evidence="1" key="1">
    <citation type="submission" date="2023-06" db="EMBL/GenBank/DDBJ databases">
        <title>Uncultivated large filamentous bacteria from sulfidic sediments reveal new species and different genomic features in energy metabolism and defense.</title>
        <authorList>
            <person name="Fonseca A."/>
        </authorList>
    </citation>
    <scope>NUCLEOTIDE SEQUENCE</scope>
    <source>
        <strain evidence="1">HSG4</strain>
    </source>
</reference>
<accession>A0ABT7VSG9</accession>
<dbReference type="InterPro" id="IPR038573">
    <property type="entry name" value="BrnT_sf"/>
</dbReference>
<protein>
    <submittedName>
        <fullName evidence="1">BrnT family toxin</fullName>
    </submittedName>
</protein>
<dbReference type="Proteomes" id="UP001171945">
    <property type="component" value="Unassembled WGS sequence"/>
</dbReference>
<sequence length="94" mass="10913">MKLNFEWDEEKAKANLKKHGVSFDEATTVFIDHFSMTKYDPDHSVDEQRYIDIGSSDEGRVLVVAYTERGTSIRIISCRKATHSERRLYKKGND</sequence>